<name>A0A0V8QJI7_9FIRM</name>
<dbReference type="SUPFAM" id="SSF53098">
    <property type="entry name" value="Ribonuclease H-like"/>
    <property type="match status" value="1"/>
</dbReference>
<feature type="domain" description="Tc1-like transposase DDE" evidence="1">
    <location>
        <begin position="227"/>
        <end position="351"/>
    </location>
</feature>
<comment type="caution">
    <text evidence="2">The sequence shown here is derived from an EMBL/GenBank/DDBJ whole genome shotgun (WGS) entry which is preliminary data.</text>
</comment>
<evidence type="ECO:0000313" key="2">
    <source>
        <dbReference type="EMBL" id="KSV60725.1"/>
    </source>
</evidence>
<dbReference type="InterPro" id="IPR012337">
    <property type="entry name" value="RNaseH-like_sf"/>
</dbReference>
<proteinExistence type="predicted"/>
<protein>
    <submittedName>
        <fullName evidence="2">Integrase</fullName>
    </submittedName>
</protein>
<dbReference type="RefSeq" id="WP_058351204.1">
    <property type="nucleotide sequence ID" value="NZ_CABMMD010000001.1"/>
</dbReference>
<keyword evidence="3" id="KW-1185">Reference proteome</keyword>
<evidence type="ECO:0000313" key="3">
    <source>
        <dbReference type="Proteomes" id="UP000054874"/>
    </source>
</evidence>
<dbReference type="SUPFAM" id="SSF46689">
    <property type="entry name" value="Homeodomain-like"/>
    <property type="match status" value="1"/>
</dbReference>
<dbReference type="EMBL" id="LNAM01000001">
    <property type="protein sequence ID" value="KSV60725.1"/>
    <property type="molecule type" value="Genomic_DNA"/>
</dbReference>
<dbReference type="NCBIfam" id="NF033545">
    <property type="entry name" value="transpos_IS630"/>
    <property type="match status" value="1"/>
</dbReference>
<dbReference type="AlphaFoldDB" id="A0A0V8QJI7"/>
<dbReference type="STRING" id="290052.ASU35_00725"/>
<dbReference type="InterPro" id="IPR038717">
    <property type="entry name" value="Tc1-like_DDE_dom"/>
</dbReference>
<evidence type="ECO:0000259" key="1">
    <source>
        <dbReference type="Pfam" id="PF13358"/>
    </source>
</evidence>
<dbReference type="Pfam" id="PF13358">
    <property type="entry name" value="DDE_3"/>
    <property type="match status" value="1"/>
</dbReference>
<reference evidence="2 3" key="1">
    <citation type="submission" date="2015-11" db="EMBL/GenBank/DDBJ databases">
        <title>Butyribacter intestini gen. nov., sp. nov., a butyric acid-producing bacterium of the family Lachnospiraceae isolated from the human faeces.</title>
        <authorList>
            <person name="Zou Y."/>
            <person name="Xue W."/>
            <person name="Luo G."/>
            <person name="Lv M."/>
        </authorList>
    </citation>
    <scope>NUCLEOTIDE SEQUENCE [LARGE SCALE GENOMIC DNA]</scope>
    <source>
        <strain evidence="2 3">ACET-33324</strain>
    </source>
</reference>
<dbReference type="Proteomes" id="UP000054874">
    <property type="component" value="Unassembled WGS sequence"/>
</dbReference>
<sequence>MAKAKPIILSDEERSRLESITKARTLQAQIVTRARILLLKADGESVDSIADKVDLNRNSVLLCLKKFAQGGIENAIYGDPGRGRNAEITDDEKAWIINVACQKPVEFGYSSETWTYARLTEHINKTAESAGFIRLSTITKTSIKNILDAAEIKPFRIRYYCEKRDPDFDAKMHEVLLVYKQIEMLFDENGELFVPAGEQDIHTYSYDEKPGIQAIATTGKDLKPTLKNGTIKRDYEYKRLGTVSLLAAIDLLTGEAIPLVRDKHTSDDFIDFLKILHGKYPEGDVIRIILDNHSVHTSKKVKAFLAAMPGRFVFVFTPKHGSWLNMIEGLFGKMTRQMLRGIRVSSKQELIDRIYRYFDEINESPIVYHWKYKMDDFGQETISLDN</sequence>
<dbReference type="InterPro" id="IPR036397">
    <property type="entry name" value="RNaseH_sf"/>
</dbReference>
<accession>A0A0V8QJI7</accession>
<gene>
    <name evidence="2" type="ORF">ASU35_00725</name>
</gene>
<dbReference type="InterPro" id="IPR047655">
    <property type="entry name" value="Transpos_IS630-like"/>
</dbReference>
<organism evidence="2 3">
    <name type="scientific">Acetivibrio ethanolgignens</name>
    <dbReference type="NCBI Taxonomy" id="290052"/>
    <lineage>
        <taxon>Bacteria</taxon>
        <taxon>Bacillati</taxon>
        <taxon>Bacillota</taxon>
        <taxon>Clostridia</taxon>
        <taxon>Eubacteriales</taxon>
        <taxon>Oscillospiraceae</taxon>
        <taxon>Acetivibrio</taxon>
    </lineage>
</organism>
<dbReference type="GO" id="GO:0003676">
    <property type="term" value="F:nucleic acid binding"/>
    <property type="evidence" value="ECO:0007669"/>
    <property type="project" value="InterPro"/>
</dbReference>
<dbReference type="Gene3D" id="3.30.420.10">
    <property type="entry name" value="Ribonuclease H-like superfamily/Ribonuclease H"/>
    <property type="match status" value="1"/>
</dbReference>
<dbReference type="InterPro" id="IPR009057">
    <property type="entry name" value="Homeodomain-like_sf"/>
</dbReference>